<name>A0AA85FD77_9TREM</name>
<evidence type="ECO:0000313" key="3">
    <source>
        <dbReference type="WBParaSite" id="SRDH1_42720.1"/>
    </source>
</evidence>
<dbReference type="InterPro" id="IPR007110">
    <property type="entry name" value="Ig-like_dom"/>
</dbReference>
<accession>A0AA85FD77</accession>
<sequence>MYFITIILSLVIYLFLLNFIKISSTLNYCNDNRSLIYNNNNIGLDECYKLQLNLAKQRHIIKLIKYNQFTNIQLTCHLCSNENRTNFQWFRITRKKYNQTIFLFNNKTFYDHKWILDQNLYEPIISNIITNDPCIMNNTNELIYEKFDPLNDSGTYICQSLYNNKHPTNFIWYHIDYINLYQNKLSQFNISSINKIVTTYQQLIKLQKNIKKQIYLLNSFYNQKFNLLSIIIKFYHNLTQYTYCNNIYNIQINYICYIRIPRKLLLLYNNIDEIQLIYFILFNGFYQFGQFYDDDNKINQSNLIKIYKIFYENLANQLNFKLFLNKTYLYIPCQYNFFKQLPNLNYTFQPLNILNYYIIIKYKLNCKQLNNKKII</sequence>
<keyword evidence="2" id="KW-1185">Reference proteome</keyword>
<dbReference type="PROSITE" id="PS50835">
    <property type="entry name" value="IG_LIKE"/>
    <property type="match status" value="1"/>
</dbReference>
<dbReference type="WBParaSite" id="SRDH1_42720.1">
    <property type="protein sequence ID" value="SRDH1_42720.1"/>
    <property type="gene ID" value="SRDH1_42720"/>
</dbReference>
<evidence type="ECO:0000259" key="1">
    <source>
        <dbReference type="PROSITE" id="PS50835"/>
    </source>
</evidence>
<proteinExistence type="predicted"/>
<dbReference type="Proteomes" id="UP000050792">
    <property type="component" value="Unassembled WGS sequence"/>
</dbReference>
<reference evidence="2" key="1">
    <citation type="submission" date="2022-06" db="EMBL/GenBank/DDBJ databases">
        <authorList>
            <person name="Berger JAMES D."/>
            <person name="Berger JAMES D."/>
        </authorList>
    </citation>
    <scope>NUCLEOTIDE SEQUENCE [LARGE SCALE GENOMIC DNA]</scope>
</reference>
<evidence type="ECO:0000313" key="2">
    <source>
        <dbReference type="Proteomes" id="UP000050792"/>
    </source>
</evidence>
<protein>
    <recommendedName>
        <fullName evidence="1">Ig-like domain-containing protein</fullName>
    </recommendedName>
</protein>
<reference evidence="3" key="2">
    <citation type="submission" date="2023-11" db="UniProtKB">
        <authorList>
            <consortium name="WormBaseParasite"/>
        </authorList>
    </citation>
    <scope>IDENTIFICATION</scope>
</reference>
<dbReference type="AlphaFoldDB" id="A0AA85FD77"/>
<organism evidence="2 3">
    <name type="scientific">Schistosoma rodhaini</name>
    <dbReference type="NCBI Taxonomy" id="6188"/>
    <lineage>
        <taxon>Eukaryota</taxon>
        <taxon>Metazoa</taxon>
        <taxon>Spiralia</taxon>
        <taxon>Lophotrochozoa</taxon>
        <taxon>Platyhelminthes</taxon>
        <taxon>Trematoda</taxon>
        <taxon>Digenea</taxon>
        <taxon>Strigeidida</taxon>
        <taxon>Schistosomatoidea</taxon>
        <taxon>Schistosomatidae</taxon>
        <taxon>Schistosoma</taxon>
    </lineage>
</organism>
<feature type="domain" description="Ig-like" evidence="1">
    <location>
        <begin position="72"/>
        <end position="159"/>
    </location>
</feature>